<evidence type="ECO:0000313" key="2">
    <source>
        <dbReference type="Proteomes" id="UP000789920"/>
    </source>
</evidence>
<protein>
    <submittedName>
        <fullName evidence="1">9142_t:CDS:1</fullName>
    </submittedName>
</protein>
<feature type="non-terminal residue" evidence="1">
    <location>
        <position position="1"/>
    </location>
</feature>
<accession>A0ACA9SWL3</accession>
<organism evidence="1 2">
    <name type="scientific">Racocetra persica</name>
    <dbReference type="NCBI Taxonomy" id="160502"/>
    <lineage>
        <taxon>Eukaryota</taxon>
        <taxon>Fungi</taxon>
        <taxon>Fungi incertae sedis</taxon>
        <taxon>Mucoromycota</taxon>
        <taxon>Glomeromycotina</taxon>
        <taxon>Glomeromycetes</taxon>
        <taxon>Diversisporales</taxon>
        <taxon>Gigasporaceae</taxon>
        <taxon>Racocetra</taxon>
    </lineage>
</organism>
<sequence length="167" mass="18735">YWVQQSRQQSLVETNTNSFVSNEIDQQSFVKYNNPSTIEDRVILCFKKTLGLNNIDINSNFFNCGGDSLVAVSLISLLNKEFNISLLSLKVLFNSPTPLDLANYIKELLRTNISPTINSDFNRSTSITKLKHGSETVKPIYMIHPISGSCLFYKDIVSSLGNITVYG</sequence>
<feature type="non-terminal residue" evidence="1">
    <location>
        <position position="167"/>
    </location>
</feature>
<evidence type="ECO:0000313" key="1">
    <source>
        <dbReference type="EMBL" id="CAG8850473.1"/>
    </source>
</evidence>
<name>A0ACA9SWL3_9GLOM</name>
<reference evidence="1" key="1">
    <citation type="submission" date="2021-06" db="EMBL/GenBank/DDBJ databases">
        <authorList>
            <person name="Kallberg Y."/>
            <person name="Tangrot J."/>
            <person name="Rosling A."/>
        </authorList>
    </citation>
    <scope>NUCLEOTIDE SEQUENCE</scope>
    <source>
        <strain evidence="1">MA461A</strain>
    </source>
</reference>
<proteinExistence type="predicted"/>
<comment type="caution">
    <text evidence="1">The sequence shown here is derived from an EMBL/GenBank/DDBJ whole genome shotgun (WGS) entry which is preliminary data.</text>
</comment>
<dbReference type="Proteomes" id="UP000789920">
    <property type="component" value="Unassembled WGS sequence"/>
</dbReference>
<keyword evidence="2" id="KW-1185">Reference proteome</keyword>
<gene>
    <name evidence="1" type="ORF">RPERSI_LOCUS36113</name>
</gene>
<dbReference type="EMBL" id="CAJVQC010170945">
    <property type="protein sequence ID" value="CAG8850473.1"/>
    <property type="molecule type" value="Genomic_DNA"/>
</dbReference>